<evidence type="ECO:0000256" key="1">
    <source>
        <dbReference type="ARBA" id="ARBA00022670"/>
    </source>
</evidence>
<keyword evidence="2" id="KW-1133">Transmembrane helix</keyword>
<feature type="transmembrane region" description="Helical" evidence="2">
    <location>
        <begin position="77"/>
        <end position="98"/>
    </location>
</feature>
<sequence length="111" mass="12243">MQGLLLVACDMTVVARLVYGHWVLNKLIGISICIAFVICAMLLLCLFVYDIFWVFFSERLKIMFPRNLLCGVSASDFMMLGLGDMPIGLVSALAAGFLTHSPQPALLYLVP</sequence>
<evidence type="ECO:0000313" key="4">
    <source>
        <dbReference type="Proteomes" id="UP000824890"/>
    </source>
</evidence>
<dbReference type="EMBL" id="JAGKQM010000008">
    <property type="protein sequence ID" value="KAH0915339.1"/>
    <property type="molecule type" value="Genomic_DNA"/>
</dbReference>
<organism evidence="3 4">
    <name type="scientific">Brassica napus</name>
    <name type="common">Rape</name>
    <dbReference type="NCBI Taxonomy" id="3708"/>
    <lineage>
        <taxon>Eukaryota</taxon>
        <taxon>Viridiplantae</taxon>
        <taxon>Streptophyta</taxon>
        <taxon>Embryophyta</taxon>
        <taxon>Tracheophyta</taxon>
        <taxon>Spermatophyta</taxon>
        <taxon>Magnoliopsida</taxon>
        <taxon>eudicotyledons</taxon>
        <taxon>Gunneridae</taxon>
        <taxon>Pentapetalae</taxon>
        <taxon>rosids</taxon>
        <taxon>malvids</taxon>
        <taxon>Brassicales</taxon>
        <taxon>Brassicaceae</taxon>
        <taxon>Brassiceae</taxon>
        <taxon>Brassica</taxon>
    </lineage>
</organism>
<proteinExistence type="predicted"/>
<gene>
    <name evidence="3" type="ORF">HID58_029785</name>
</gene>
<protein>
    <submittedName>
        <fullName evidence="3">Uncharacterized protein</fullName>
    </submittedName>
</protein>
<dbReference type="PANTHER" id="PTHR12174">
    <property type="entry name" value="SIGNAL PEPTIDE PEPTIDASE"/>
    <property type="match status" value="1"/>
</dbReference>
<comment type="caution">
    <text evidence="3">The sequence shown here is derived from an EMBL/GenBank/DDBJ whole genome shotgun (WGS) entry which is preliminary data.</text>
</comment>
<name>A0ABQ8CE19_BRANA</name>
<keyword evidence="4" id="KW-1185">Reference proteome</keyword>
<dbReference type="InterPro" id="IPR007369">
    <property type="entry name" value="Peptidase_A22B_SPP"/>
</dbReference>
<feature type="transmembrane region" description="Helical" evidence="2">
    <location>
        <begin position="27"/>
        <end position="56"/>
    </location>
</feature>
<keyword evidence="2" id="KW-0472">Membrane</keyword>
<keyword evidence="1" id="KW-0645">Protease</keyword>
<reference evidence="3 4" key="1">
    <citation type="submission" date="2021-05" db="EMBL/GenBank/DDBJ databases">
        <title>Genome Assembly of Synthetic Allotetraploid Brassica napus Reveals Homoeologous Exchanges between Subgenomes.</title>
        <authorList>
            <person name="Davis J.T."/>
        </authorList>
    </citation>
    <scope>NUCLEOTIDE SEQUENCE [LARGE SCALE GENOMIC DNA]</scope>
    <source>
        <strain evidence="4">cv. Da-Ae</strain>
        <tissue evidence="3">Seedling</tissue>
    </source>
</reference>
<evidence type="ECO:0000256" key="2">
    <source>
        <dbReference type="SAM" id="Phobius"/>
    </source>
</evidence>
<evidence type="ECO:0000313" key="3">
    <source>
        <dbReference type="EMBL" id="KAH0915339.1"/>
    </source>
</evidence>
<dbReference type="Proteomes" id="UP000824890">
    <property type="component" value="Unassembled WGS sequence"/>
</dbReference>
<keyword evidence="2" id="KW-0812">Transmembrane</keyword>
<keyword evidence="1" id="KW-0378">Hydrolase</keyword>
<dbReference type="Pfam" id="PF04258">
    <property type="entry name" value="Peptidase_A22B"/>
    <property type="match status" value="1"/>
</dbReference>
<dbReference type="PANTHER" id="PTHR12174:SF22">
    <property type="entry name" value="SIGNAL PEPTIDE PEPTIDASE-LIKE 3"/>
    <property type="match status" value="1"/>
</dbReference>
<accession>A0ABQ8CE19</accession>